<evidence type="ECO:0000256" key="5">
    <source>
        <dbReference type="ARBA" id="ARBA00022695"/>
    </source>
</evidence>
<keyword evidence="18" id="KW-0511">Multifunctional enzyme</keyword>
<evidence type="ECO:0000313" key="23">
    <source>
        <dbReference type="EMBL" id="QUS38861.1"/>
    </source>
</evidence>
<dbReference type="InterPro" id="IPR014144">
    <property type="entry name" value="LigD_PE_domain"/>
</dbReference>
<dbReference type="Pfam" id="PF04679">
    <property type="entry name" value="DNA_ligase_A_C"/>
    <property type="match status" value="1"/>
</dbReference>
<dbReference type="InterPro" id="IPR014146">
    <property type="entry name" value="LigD_ligase_dom"/>
</dbReference>
<keyword evidence="12" id="KW-0067">ATP-binding</keyword>
<evidence type="ECO:0000256" key="8">
    <source>
        <dbReference type="ARBA" id="ARBA00022741"/>
    </source>
</evidence>
<dbReference type="PROSITE" id="PS50160">
    <property type="entry name" value="DNA_LIGASE_A3"/>
    <property type="match status" value="1"/>
</dbReference>
<evidence type="ECO:0000256" key="17">
    <source>
        <dbReference type="ARBA" id="ARBA00023211"/>
    </source>
</evidence>
<dbReference type="InterPro" id="IPR052171">
    <property type="entry name" value="NHEJ_LigD"/>
</dbReference>
<dbReference type="Gene3D" id="3.90.920.10">
    <property type="entry name" value="DNA primase, PRIM domain"/>
    <property type="match status" value="1"/>
</dbReference>
<keyword evidence="5" id="KW-0548">Nucleotidyltransferase</keyword>
<dbReference type="Pfam" id="PF13298">
    <property type="entry name" value="LigD_N"/>
    <property type="match status" value="1"/>
</dbReference>
<dbReference type="NCBIfam" id="TIGR02777">
    <property type="entry name" value="LigD_PE_dom"/>
    <property type="match status" value="1"/>
</dbReference>
<dbReference type="EC" id="6.5.1.1" evidence="2"/>
<dbReference type="PANTHER" id="PTHR42705:SF2">
    <property type="entry name" value="BIFUNCTIONAL NON-HOMOLOGOUS END JOINING PROTEIN LIGD"/>
    <property type="match status" value="1"/>
</dbReference>
<dbReference type="PANTHER" id="PTHR42705">
    <property type="entry name" value="BIFUNCTIONAL NON-HOMOLOGOUS END JOINING PROTEIN LIGD"/>
    <property type="match status" value="1"/>
</dbReference>
<evidence type="ECO:0000256" key="6">
    <source>
        <dbReference type="ARBA" id="ARBA00022722"/>
    </source>
</evidence>
<keyword evidence="11" id="KW-0269">Exonuclease</keyword>
<keyword evidence="15" id="KW-0233">DNA recombination</keyword>
<dbReference type="NCBIfam" id="TIGR02778">
    <property type="entry name" value="ligD_pol"/>
    <property type="match status" value="1"/>
</dbReference>
<dbReference type="CDD" id="cd07971">
    <property type="entry name" value="OBF_DNA_ligase_LigD"/>
    <property type="match status" value="1"/>
</dbReference>
<keyword evidence="17" id="KW-0464">Manganese</keyword>
<evidence type="ECO:0000256" key="21">
    <source>
        <dbReference type="SAM" id="MobiDB-lite"/>
    </source>
</evidence>
<dbReference type="CDD" id="cd07906">
    <property type="entry name" value="Adenylation_DNA_ligase_LigD_LigC"/>
    <property type="match status" value="1"/>
</dbReference>
<evidence type="ECO:0000256" key="4">
    <source>
        <dbReference type="ARBA" id="ARBA00022679"/>
    </source>
</evidence>
<dbReference type="NCBIfam" id="TIGR02776">
    <property type="entry name" value="NHEJ_ligase_prk"/>
    <property type="match status" value="1"/>
</dbReference>
<comment type="cofactor">
    <cofactor evidence="1">
        <name>Mn(2+)</name>
        <dbReference type="ChEBI" id="CHEBI:29035"/>
    </cofactor>
</comment>
<dbReference type="Pfam" id="PF21686">
    <property type="entry name" value="LigD_Prim-Pol"/>
    <property type="match status" value="1"/>
</dbReference>
<evidence type="ECO:0000259" key="22">
    <source>
        <dbReference type="PROSITE" id="PS50160"/>
    </source>
</evidence>
<evidence type="ECO:0000256" key="18">
    <source>
        <dbReference type="ARBA" id="ARBA00023268"/>
    </source>
</evidence>
<feature type="compositionally biased region" description="Basic residues" evidence="21">
    <location>
        <begin position="583"/>
        <end position="597"/>
    </location>
</feature>
<dbReference type="NCBIfam" id="TIGR02779">
    <property type="entry name" value="NHEJ_ligase_lig"/>
    <property type="match status" value="1"/>
</dbReference>
<evidence type="ECO:0000256" key="3">
    <source>
        <dbReference type="ARBA" id="ARBA00022598"/>
    </source>
</evidence>
<accession>A0ABX8A761</accession>
<dbReference type="Proteomes" id="UP000682843">
    <property type="component" value="Chromosome"/>
</dbReference>
<keyword evidence="7" id="KW-0479">Metal-binding</keyword>
<keyword evidence="24" id="KW-1185">Reference proteome</keyword>
<dbReference type="InterPro" id="IPR012340">
    <property type="entry name" value="NA-bd_OB-fold"/>
</dbReference>
<evidence type="ECO:0000256" key="2">
    <source>
        <dbReference type="ARBA" id="ARBA00012727"/>
    </source>
</evidence>
<evidence type="ECO:0000256" key="20">
    <source>
        <dbReference type="ARBA" id="ARBA00034003"/>
    </source>
</evidence>
<keyword evidence="4" id="KW-0808">Transferase</keyword>
<dbReference type="InterPro" id="IPR033651">
    <property type="entry name" value="PaeLigD_Pol-like"/>
</dbReference>
<evidence type="ECO:0000256" key="15">
    <source>
        <dbReference type="ARBA" id="ARBA00023172"/>
    </source>
</evidence>
<feature type="domain" description="ATP-dependent DNA ligase family profile" evidence="22">
    <location>
        <begin position="368"/>
        <end position="455"/>
    </location>
</feature>
<dbReference type="RefSeq" id="WP_211912402.1">
    <property type="nucleotide sequence ID" value="NZ_CP036498.1"/>
</dbReference>
<dbReference type="Gene3D" id="2.40.50.140">
    <property type="entry name" value="Nucleic acid-binding proteins"/>
    <property type="match status" value="1"/>
</dbReference>
<keyword evidence="8" id="KW-0547">Nucleotide-binding</keyword>
<comment type="catalytic activity">
    <reaction evidence="20">
        <text>ATP + (deoxyribonucleotide)n-3'-hydroxyl + 5'-phospho-(deoxyribonucleotide)m = (deoxyribonucleotide)n+m + AMP + diphosphate.</text>
        <dbReference type="EC" id="6.5.1.1"/>
    </reaction>
</comment>
<keyword evidence="9" id="KW-0227">DNA damage</keyword>
<dbReference type="CDD" id="cd04862">
    <property type="entry name" value="PaeLigD_Pol_like"/>
    <property type="match status" value="1"/>
</dbReference>
<dbReference type="Gene3D" id="3.30.1490.70">
    <property type="match status" value="1"/>
</dbReference>
<feature type="region of interest" description="Disordered" evidence="21">
    <location>
        <begin position="562"/>
        <end position="625"/>
    </location>
</feature>
<evidence type="ECO:0000256" key="16">
    <source>
        <dbReference type="ARBA" id="ARBA00023204"/>
    </source>
</evidence>
<keyword evidence="14" id="KW-0238">DNA-binding</keyword>
<keyword evidence="6" id="KW-0540">Nuclease</keyword>
<dbReference type="InterPro" id="IPR012310">
    <property type="entry name" value="DNA_ligase_ATP-dep_cent"/>
</dbReference>
<dbReference type="Gene3D" id="3.30.470.30">
    <property type="entry name" value="DNA ligase/mRNA capping enzyme"/>
    <property type="match status" value="1"/>
</dbReference>
<organism evidence="23 24">
    <name type="scientific">Tardiphaga alba</name>
    <dbReference type="NCBI Taxonomy" id="340268"/>
    <lineage>
        <taxon>Bacteria</taxon>
        <taxon>Pseudomonadati</taxon>
        <taxon>Pseudomonadota</taxon>
        <taxon>Alphaproteobacteria</taxon>
        <taxon>Hyphomicrobiales</taxon>
        <taxon>Nitrobacteraceae</taxon>
        <taxon>Tardiphaga</taxon>
    </lineage>
</organism>
<dbReference type="InterPro" id="IPR014143">
    <property type="entry name" value="NHEJ_ligase_prk"/>
</dbReference>
<gene>
    <name evidence="23" type="primary">ligD</name>
    <name evidence="23" type="ORF">RPMA_08485</name>
</gene>
<evidence type="ECO:0000256" key="12">
    <source>
        <dbReference type="ARBA" id="ARBA00022840"/>
    </source>
</evidence>
<evidence type="ECO:0000256" key="7">
    <source>
        <dbReference type="ARBA" id="ARBA00022723"/>
    </source>
</evidence>
<keyword evidence="13" id="KW-0239">DNA-directed DNA polymerase</keyword>
<dbReference type="SUPFAM" id="SSF50249">
    <property type="entry name" value="Nucleic acid-binding proteins"/>
    <property type="match status" value="1"/>
</dbReference>
<evidence type="ECO:0000313" key="24">
    <source>
        <dbReference type="Proteomes" id="UP000682843"/>
    </source>
</evidence>
<evidence type="ECO:0000256" key="9">
    <source>
        <dbReference type="ARBA" id="ARBA00022763"/>
    </source>
</evidence>
<dbReference type="GO" id="GO:0016874">
    <property type="term" value="F:ligase activity"/>
    <property type="evidence" value="ECO:0007669"/>
    <property type="project" value="UniProtKB-KW"/>
</dbReference>
<dbReference type="NCBIfam" id="NF004628">
    <property type="entry name" value="PRK05972.1"/>
    <property type="match status" value="1"/>
</dbReference>
<evidence type="ECO:0000256" key="19">
    <source>
        <dbReference type="ARBA" id="ARBA00029943"/>
    </source>
</evidence>
<evidence type="ECO:0000256" key="13">
    <source>
        <dbReference type="ARBA" id="ARBA00022932"/>
    </source>
</evidence>
<evidence type="ECO:0000256" key="14">
    <source>
        <dbReference type="ARBA" id="ARBA00023125"/>
    </source>
</evidence>
<sequence>MASGVCVVADRQLSIYRKKRDFAQTREPSGKIVVAPAKRPRFVIQKHDATRLHYDLRLEMDGVFKSWAVTRGPSLDPADKRLAVEVEDHPLDYGDFEGTIPEGQYGGGTVQLWDRGYYDAEDAAKGLKKGDLKFTLDGEKLQGGFVLVRMKHDRNGGKRTNWLLIKHRDEHAVDGDGAAILDEDASVASGRSMEAIADGKGRAPKPFMIGKTAKIKKDAVWDSGEGEAADARAKRDVKTKANAARKAPAKRVAKAKKATPRKAATIPGFVAPELCISVDRPPSAAGWAHEIKFDGYRMQLRVESGAATLRTRKGLDWTDSFPAIAEEAADLPDCIIDGEIVGLDSSGAPDFAALQAALSDGETDTLIFFVFDLLFADGEDLRKLPLEQRKERLKALLVKMRGRRKEGLIRYVDHFTSGGDAILQSACKLSLEGIVSKKLSAPYASGRSKNWTKAKCRAGHEVVIGGWKTTNGNFRSLMVGMHKGDHLVYVGIVGTGYGADKVKRIMPALKKAAAKQSPFGGDNAPAGGRDVHWLKPELVAEIEFAGFTGAGMVRQASFKGLRKDKPAEEVEAEEPQTTALAKPKPKRAAKKAAKKTAKPSSKSADVMPVALSNPDKALWPDAGDDEPVTKRDLAAYFEAVGDWMMPHLKGRPCSVVRAPDGIDGQQFFQRHAMAGTSNLLELVKVSGDRKPYLQIDRIEGLAAVAQMGGLELHPWNCAPGEPDVPGRLVFDLDPSPEVKFAAVIAAARALKERLSALGMESFCKTTGGKGLHVVVPLKHGTRDRVEWKVAKTFAQAVCQQMATDDPERYLINMSKAKRTGKIFLDYLRNDRMATAVAVLSPRSRAGATVSMPLTWAQLRGDLDPKKFTLRSVPALLGKSKAWANYEKAASSIKAAIGKMK</sequence>
<keyword evidence="3 23" id="KW-0436">Ligase</keyword>
<evidence type="ECO:0000256" key="11">
    <source>
        <dbReference type="ARBA" id="ARBA00022839"/>
    </source>
</evidence>
<evidence type="ECO:0000256" key="10">
    <source>
        <dbReference type="ARBA" id="ARBA00022801"/>
    </source>
</evidence>
<dbReference type="SUPFAM" id="SSF56091">
    <property type="entry name" value="DNA ligase/mRNA capping enzyme, catalytic domain"/>
    <property type="match status" value="1"/>
</dbReference>
<dbReference type="EMBL" id="CP036498">
    <property type="protein sequence ID" value="QUS38861.1"/>
    <property type="molecule type" value="Genomic_DNA"/>
</dbReference>
<dbReference type="Pfam" id="PF01068">
    <property type="entry name" value="DNA_ligase_A_M"/>
    <property type="match status" value="1"/>
</dbReference>
<keyword evidence="10" id="KW-0378">Hydrolase</keyword>
<dbReference type="InterPro" id="IPR012309">
    <property type="entry name" value="DNA_ligase_ATP-dep_C"/>
</dbReference>
<dbReference type="InterPro" id="IPR014145">
    <property type="entry name" value="LigD_pol_dom"/>
</dbReference>
<evidence type="ECO:0000256" key="1">
    <source>
        <dbReference type="ARBA" id="ARBA00001936"/>
    </source>
</evidence>
<protein>
    <recommendedName>
        <fullName evidence="2">DNA ligase (ATP)</fullName>
        <ecNumber evidence="2">6.5.1.1</ecNumber>
    </recommendedName>
    <alternativeName>
        <fullName evidence="19">NHEJ DNA polymerase</fullName>
    </alternativeName>
</protein>
<keyword evidence="16" id="KW-0234">DNA repair</keyword>
<name>A0ABX8A761_9BRAD</name>
<reference evidence="23 24" key="1">
    <citation type="submission" date="2019-02" db="EMBL/GenBank/DDBJ databases">
        <title>Emended description of the genus Rhodopseudomonas and description of Rhodopseudomonas albus sp. nov., a non-phototrophic, heavy-metal-tolerant bacterium isolated from garden soil.</title>
        <authorList>
            <person name="Bao Z."/>
            <person name="Cao W.W."/>
            <person name="Sato Y."/>
            <person name="Nishizawa T."/>
            <person name="Zhao J."/>
            <person name="Guo Y."/>
            <person name="Ohta H."/>
        </authorList>
    </citation>
    <scope>NUCLEOTIDE SEQUENCE [LARGE SCALE GENOMIC DNA]</scope>
    <source>
        <strain evidence="23 24">SK50-23</strain>
    </source>
</reference>
<proteinExistence type="predicted"/>